<dbReference type="EMBL" id="CAXAMM010029502">
    <property type="protein sequence ID" value="CAK9064827.1"/>
    <property type="molecule type" value="Genomic_DNA"/>
</dbReference>
<evidence type="ECO:0000256" key="1">
    <source>
        <dbReference type="SAM" id="MobiDB-lite"/>
    </source>
</evidence>
<organism evidence="2 3">
    <name type="scientific">Durusdinium trenchii</name>
    <dbReference type="NCBI Taxonomy" id="1381693"/>
    <lineage>
        <taxon>Eukaryota</taxon>
        <taxon>Sar</taxon>
        <taxon>Alveolata</taxon>
        <taxon>Dinophyceae</taxon>
        <taxon>Suessiales</taxon>
        <taxon>Symbiodiniaceae</taxon>
        <taxon>Durusdinium</taxon>
    </lineage>
</organism>
<dbReference type="Proteomes" id="UP001642464">
    <property type="component" value="Unassembled WGS sequence"/>
</dbReference>
<feature type="region of interest" description="Disordered" evidence="1">
    <location>
        <begin position="1"/>
        <end position="42"/>
    </location>
</feature>
<accession>A0ABP0NM18</accession>
<name>A0ABP0NM18_9DINO</name>
<comment type="caution">
    <text evidence="2">The sequence shown here is derived from an EMBL/GenBank/DDBJ whole genome shotgun (WGS) entry which is preliminary data.</text>
</comment>
<feature type="compositionally biased region" description="Basic and acidic residues" evidence="1">
    <location>
        <begin position="12"/>
        <end position="26"/>
    </location>
</feature>
<gene>
    <name evidence="2" type="ORF">SCF082_LOCUS33307</name>
</gene>
<keyword evidence="3" id="KW-1185">Reference proteome</keyword>
<evidence type="ECO:0000313" key="2">
    <source>
        <dbReference type="EMBL" id="CAK9064827.1"/>
    </source>
</evidence>
<evidence type="ECO:0000313" key="3">
    <source>
        <dbReference type="Proteomes" id="UP001642464"/>
    </source>
</evidence>
<protein>
    <submittedName>
        <fullName evidence="2">Uncharacterized protein</fullName>
    </submittedName>
</protein>
<proteinExistence type="predicted"/>
<reference evidence="2 3" key="1">
    <citation type="submission" date="2024-02" db="EMBL/GenBank/DDBJ databases">
        <authorList>
            <person name="Chen Y."/>
            <person name="Shah S."/>
            <person name="Dougan E. K."/>
            <person name="Thang M."/>
            <person name="Chan C."/>
        </authorList>
    </citation>
    <scope>NUCLEOTIDE SEQUENCE [LARGE SCALE GENOMIC DNA]</scope>
</reference>
<sequence>MQHVRRVASKLLGRERKRGGNEREERQEAEDTPSDSSPPTAPVAVAAEEGLREEMYLCHDELKTRITQEMLLEVMFLVSGRGAETVIVNETLFNQVKDAQTLRVTMEAPEGRQVLLLGYLPPPGARWFYVNKNVHPWIHEMGLKTFADAAGTGIAKVGFNHITRCLHVGSTTNVIGVSRKLERRGFEYDETFEVKFFDPKVLDELPFLMDKIGRATQSVRHSLAMLAGQRAAFFSDRLKYRDDLGGHPVREWFCHQQGGKATPVEEFIAAEGKVSNTITVAFVLYGPSSALNARVRSSWHWYIREEPNEFMRRGAFAIAGALRHGPGRFDTFVKNIKFDPKMCAEQARQAVVHVGRDRYAELDEANTIQLTMTVTSNAANAKQDMHEIPFPSGMQILVLDALEVVNAFKEKSNPRVIESFVAKVEILLGPKRKPRATGVHGFGHLHRNPPIATVLADKRVHKVVCTDGWVKCYEATSSFADVDEDAVLKWMRDSFRLDTVCVVPLLEPPPDDESLMLPYSNHPQFRADFDKVFQSQAIQAIGVLHEIICGSIQHDAEQDRALSEGRCPPRGRGCSRCATTEAASWLRARAPAGRWRGAAALGVDADQTTSHYEAKQSTNARR</sequence>